<protein>
    <submittedName>
        <fullName evidence="2">Uncharacterized protein</fullName>
    </submittedName>
</protein>
<dbReference type="AlphaFoldDB" id="A0A383R5E0"/>
<keyword evidence="1" id="KW-0732">Signal</keyword>
<dbReference type="EMBL" id="LS992241">
    <property type="protein sequence ID" value="SYX81752.1"/>
    <property type="molecule type" value="Genomic_DNA"/>
</dbReference>
<dbReference type="Proteomes" id="UP000304148">
    <property type="component" value="Chromosome"/>
</dbReference>
<evidence type="ECO:0000256" key="1">
    <source>
        <dbReference type="SAM" id="SignalP"/>
    </source>
</evidence>
<organism evidence="2 3">
    <name type="scientific">Paenibacillus alvei</name>
    <name type="common">Bacillus alvei</name>
    <dbReference type="NCBI Taxonomy" id="44250"/>
    <lineage>
        <taxon>Bacteria</taxon>
        <taxon>Bacillati</taxon>
        <taxon>Bacillota</taxon>
        <taxon>Bacilli</taxon>
        <taxon>Bacillales</taxon>
        <taxon>Paenibacillaceae</taxon>
        <taxon>Paenibacillus</taxon>
    </lineage>
</organism>
<accession>A0A383R5E0</accession>
<proteinExistence type="predicted"/>
<sequence>MFAKRLFLIFACTLLLLSTAPFIQNASADPISENNVAEMTETYQELSIVNWVKKAFQYAFKAAPWDWLVFNNDPIIEEHERTTTVSSGTIKFNTEDRGPTYVRKDLIFEEYAGQDAWIWGSRAPLFTGKIAVEVINQRTNKTEAEKVLEPLAQFHFDPNDMGSWYIKWTNTESNSWNLFFTYRHRYKQLPGQSIAPIEFININDKKYIKPSISHKQELHSFDVKPYYTLDDLFDELWDVQLGDFVYEFKSLGVGDTVHFKDDLVAAHYNSEKDVTYLEFKSSRFENVFWPFKGDLTQLFKPGDVINLKFTIEQIDGQFEILDYIRMDYNNEVADIKDFLIE</sequence>
<feature type="chain" id="PRO_5017037366" evidence="1">
    <location>
        <begin position="29"/>
        <end position="341"/>
    </location>
</feature>
<dbReference type="RefSeq" id="WP_138184335.1">
    <property type="nucleotide sequence ID" value="NZ_LS992241.1"/>
</dbReference>
<evidence type="ECO:0000313" key="3">
    <source>
        <dbReference type="Proteomes" id="UP000304148"/>
    </source>
</evidence>
<feature type="signal peptide" evidence="1">
    <location>
        <begin position="1"/>
        <end position="28"/>
    </location>
</feature>
<evidence type="ECO:0000313" key="2">
    <source>
        <dbReference type="EMBL" id="SYX81752.1"/>
    </source>
</evidence>
<reference evidence="3" key="1">
    <citation type="submission" date="2018-08" db="EMBL/GenBank/DDBJ databases">
        <authorList>
            <person name="Chevrot R."/>
        </authorList>
    </citation>
    <scope>NUCLEOTIDE SEQUENCE [LARGE SCALE GENOMIC DNA]</scope>
</reference>
<name>A0A383R5E0_PAEAL</name>
<gene>
    <name evidence="2" type="ORF">PBLR_10171</name>
</gene>